<sequence length="219" mass="23783">MTETLAARVTRLIVGGAHTLMEKAENLSPDAVMAQSVREIDQIIAEVRLDFGKSEAAKHLTQSQMAKLNAEHEQLSGQIDIAVAQGRDDLATAAIGRQTDIEDYLPVLQKSLDEQSERAVEFENYLLALQAKKRELTQLLDDYTAAPAAVGTVDNAERQTRVDDAESAFGRVLARQGNTGGPGIIQDAAKLKELAELQRNQRIADRLAAIKAGAIAPER</sequence>
<evidence type="ECO:0000313" key="2">
    <source>
        <dbReference type="EMBL" id="MCQ8129399.1"/>
    </source>
</evidence>
<evidence type="ECO:0000313" key="3">
    <source>
        <dbReference type="Proteomes" id="UP001524586"/>
    </source>
</evidence>
<protein>
    <recommendedName>
        <fullName evidence="4">PspA/IM30 family protein</fullName>
    </recommendedName>
</protein>
<comment type="caution">
    <text evidence="2">The sequence shown here is derived from an EMBL/GenBank/DDBJ whole genome shotgun (WGS) entry which is preliminary data.</text>
</comment>
<dbReference type="EMBL" id="JANIBK010000071">
    <property type="protein sequence ID" value="MCQ8129399.1"/>
    <property type="molecule type" value="Genomic_DNA"/>
</dbReference>
<comment type="similarity">
    <text evidence="1">Belongs to the PspA/Vipp/IM30 family.</text>
</comment>
<dbReference type="InterPro" id="IPR007157">
    <property type="entry name" value="PspA_VIPP1"/>
</dbReference>
<dbReference type="Proteomes" id="UP001524586">
    <property type="component" value="Unassembled WGS sequence"/>
</dbReference>
<proteinExistence type="inferred from homology"/>
<evidence type="ECO:0008006" key="4">
    <source>
        <dbReference type="Google" id="ProtNLM"/>
    </source>
</evidence>
<dbReference type="Pfam" id="PF04012">
    <property type="entry name" value="PspA_IM30"/>
    <property type="match status" value="1"/>
</dbReference>
<name>A0ABT1U6B9_9GAMM</name>
<organism evidence="2 3">
    <name type="scientific">Methylomonas rivi</name>
    <dbReference type="NCBI Taxonomy" id="2952226"/>
    <lineage>
        <taxon>Bacteria</taxon>
        <taxon>Pseudomonadati</taxon>
        <taxon>Pseudomonadota</taxon>
        <taxon>Gammaproteobacteria</taxon>
        <taxon>Methylococcales</taxon>
        <taxon>Methylococcaceae</taxon>
        <taxon>Methylomonas</taxon>
    </lineage>
</organism>
<evidence type="ECO:0000256" key="1">
    <source>
        <dbReference type="ARBA" id="ARBA00043985"/>
    </source>
</evidence>
<reference evidence="2 3" key="1">
    <citation type="submission" date="2022-07" db="EMBL/GenBank/DDBJ databases">
        <title>Methylomonas rivi sp. nov., Methylomonas rosea sp. nov., Methylomonas aureus sp. nov. and Methylomonas subterranea sp. nov., four novel methanotrophs isolated from a freshwater creek and the deep terrestrial subsurface.</title>
        <authorList>
            <person name="Abin C."/>
            <person name="Sankaranarayanan K."/>
            <person name="Garner C."/>
            <person name="Sindelar R."/>
            <person name="Kotary K."/>
            <person name="Garner R."/>
            <person name="Barclay S."/>
            <person name="Lawson P."/>
            <person name="Krumholz L."/>
        </authorList>
    </citation>
    <scope>NUCLEOTIDE SEQUENCE [LARGE SCALE GENOMIC DNA]</scope>
    <source>
        <strain evidence="2 3">WSC-6</strain>
    </source>
</reference>
<keyword evidence="3" id="KW-1185">Reference proteome</keyword>
<dbReference type="RefSeq" id="WP_256615831.1">
    <property type="nucleotide sequence ID" value="NZ_JANIBK010000071.1"/>
</dbReference>
<gene>
    <name evidence="2" type="ORF">NP596_13130</name>
</gene>
<accession>A0ABT1U6B9</accession>